<feature type="transmembrane region" description="Helical" evidence="6">
    <location>
        <begin position="64"/>
        <end position="82"/>
    </location>
</feature>
<keyword evidence="3 6" id="KW-0812">Transmembrane</keyword>
<dbReference type="Pfam" id="PF03606">
    <property type="entry name" value="DcuC"/>
    <property type="match status" value="1"/>
</dbReference>
<dbReference type="InterPro" id="IPR018385">
    <property type="entry name" value="C4_dicarb_anaerob_car-like"/>
</dbReference>
<evidence type="ECO:0000256" key="5">
    <source>
        <dbReference type="ARBA" id="ARBA00023136"/>
    </source>
</evidence>
<feature type="transmembrane region" description="Helical" evidence="6">
    <location>
        <begin position="103"/>
        <end position="121"/>
    </location>
</feature>
<evidence type="ECO:0000313" key="8">
    <source>
        <dbReference type="Proteomes" id="UP000609849"/>
    </source>
</evidence>
<feature type="transmembrane region" description="Helical" evidence="6">
    <location>
        <begin position="21"/>
        <end position="42"/>
    </location>
</feature>
<evidence type="ECO:0000256" key="4">
    <source>
        <dbReference type="ARBA" id="ARBA00022989"/>
    </source>
</evidence>
<feature type="transmembrane region" description="Helical" evidence="6">
    <location>
        <begin position="453"/>
        <end position="475"/>
    </location>
</feature>
<proteinExistence type="predicted"/>
<dbReference type="PANTHER" id="PTHR43652">
    <property type="entry name" value="BASIC AMINO ACID ANTIPORTER YFCC-RELATED"/>
    <property type="match status" value="1"/>
</dbReference>
<keyword evidence="2" id="KW-1003">Cell membrane</keyword>
<feature type="transmembrane region" description="Helical" evidence="6">
    <location>
        <begin position="152"/>
        <end position="173"/>
    </location>
</feature>
<evidence type="ECO:0000256" key="2">
    <source>
        <dbReference type="ARBA" id="ARBA00022475"/>
    </source>
</evidence>
<feature type="transmembrane region" description="Helical" evidence="6">
    <location>
        <begin position="393"/>
        <end position="410"/>
    </location>
</feature>
<protein>
    <submittedName>
        <fullName evidence="7">YfcC family protein</fullName>
    </submittedName>
</protein>
<comment type="caution">
    <text evidence="7">The sequence shown here is derived from an EMBL/GenBank/DDBJ whole genome shotgun (WGS) entry which is preliminary data.</text>
</comment>
<accession>A0ABR7JMU9</accession>
<evidence type="ECO:0000313" key="7">
    <source>
        <dbReference type="EMBL" id="MBC5996251.1"/>
    </source>
</evidence>
<dbReference type="InterPro" id="IPR051679">
    <property type="entry name" value="DASS-Related_Transporters"/>
</dbReference>
<dbReference type="Proteomes" id="UP000609849">
    <property type="component" value="Unassembled WGS sequence"/>
</dbReference>
<organism evidence="7 8">
    <name type="scientific">Romboutsia faecis</name>
    <dbReference type="NCBI Taxonomy" id="2764597"/>
    <lineage>
        <taxon>Bacteria</taxon>
        <taxon>Bacillati</taxon>
        <taxon>Bacillota</taxon>
        <taxon>Clostridia</taxon>
        <taxon>Peptostreptococcales</taxon>
        <taxon>Peptostreptococcaceae</taxon>
        <taxon>Romboutsia</taxon>
    </lineage>
</organism>
<feature type="transmembrane region" description="Helical" evidence="6">
    <location>
        <begin position="367"/>
        <end position="386"/>
    </location>
</feature>
<keyword evidence="4 6" id="KW-1133">Transmembrane helix</keyword>
<feature type="transmembrane region" description="Helical" evidence="6">
    <location>
        <begin position="290"/>
        <end position="314"/>
    </location>
</feature>
<comment type="subcellular location">
    <subcellularLocation>
        <location evidence="1">Cell membrane</location>
        <topology evidence="1">Multi-pass membrane protein</topology>
    </subcellularLocation>
</comment>
<name>A0ABR7JMU9_9FIRM</name>
<evidence type="ECO:0000256" key="1">
    <source>
        <dbReference type="ARBA" id="ARBA00004651"/>
    </source>
</evidence>
<feature type="transmembrane region" description="Helical" evidence="6">
    <location>
        <begin position="416"/>
        <end position="441"/>
    </location>
</feature>
<keyword evidence="8" id="KW-1185">Reference proteome</keyword>
<sequence>MQYTLENNANSKTQKKKKFKLPTAYTILFSIIVIIAIISQFIPGVKAATVADIVMAPMNGLKDAIDICLYVLLMGGFLNVVTKTGALDAGIGSIVKKLNGKELLLIPILMFVFSLGGTSYGMAEETLAFYALVTATMMAAGFDALTAVATILLGAGVGVLGSTVNPFLVATSIDSLKGVGVEVNQAIVMGIGIALWLAALLISIYFVMKYAKKVKEDKNNSLLSKDELQSSTEAFLDGKEETLKFTTKRKIVMCLFGLSFVVMILGVIPWERFGITIFEHTDFLTGISLGNWWFSELAMWFVLMSIIIGIVYGFKEKEIVSYIIEGAAEMVGVALIIGISRGVSVIMSNTGLDAYVLQNASDALSGMSPILFTNVTFLIYIGLSFLIPSTSGLASVSIPIFGALAHTLGFSSELVISILGAGCGLVNLITPTSGVVMGGLAISKVEYGTWIKFATKIIVCIFISSAVILSVGMMLL</sequence>
<evidence type="ECO:0000256" key="6">
    <source>
        <dbReference type="SAM" id="Phobius"/>
    </source>
</evidence>
<reference evidence="7 8" key="1">
    <citation type="submission" date="2020-08" db="EMBL/GenBank/DDBJ databases">
        <authorList>
            <person name="Liu C."/>
            <person name="Sun Q."/>
        </authorList>
    </citation>
    <scope>NUCLEOTIDE SEQUENCE [LARGE SCALE GENOMIC DNA]</scope>
    <source>
        <strain evidence="7 8">NSJ-18</strain>
    </source>
</reference>
<dbReference type="EMBL" id="JACRWE010000002">
    <property type="protein sequence ID" value="MBC5996251.1"/>
    <property type="molecule type" value="Genomic_DNA"/>
</dbReference>
<feature type="transmembrane region" description="Helical" evidence="6">
    <location>
        <begin position="127"/>
        <end position="145"/>
    </location>
</feature>
<gene>
    <name evidence="7" type="ORF">H8923_05710</name>
</gene>
<feature type="transmembrane region" description="Helical" evidence="6">
    <location>
        <begin position="326"/>
        <end position="347"/>
    </location>
</feature>
<dbReference type="RefSeq" id="WP_153972110.1">
    <property type="nucleotide sequence ID" value="NZ_JACRWE010000002.1"/>
</dbReference>
<feature type="transmembrane region" description="Helical" evidence="6">
    <location>
        <begin position="251"/>
        <end position="270"/>
    </location>
</feature>
<keyword evidence="5 6" id="KW-0472">Membrane</keyword>
<feature type="transmembrane region" description="Helical" evidence="6">
    <location>
        <begin position="185"/>
        <end position="208"/>
    </location>
</feature>
<dbReference type="PANTHER" id="PTHR43652:SF6">
    <property type="entry name" value="ARGININE REPRESSOR"/>
    <property type="match status" value="1"/>
</dbReference>
<evidence type="ECO:0000256" key="3">
    <source>
        <dbReference type="ARBA" id="ARBA00022692"/>
    </source>
</evidence>